<evidence type="ECO:0000256" key="2">
    <source>
        <dbReference type="ARBA" id="ARBA00013191"/>
    </source>
</evidence>
<dbReference type="SUPFAM" id="SSF53901">
    <property type="entry name" value="Thiolase-like"/>
    <property type="match status" value="2"/>
</dbReference>
<dbReference type="InterPro" id="IPR016039">
    <property type="entry name" value="Thiolase-like"/>
</dbReference>
<dbReference type="GO" id="GO:0004315">
    <property type="term" value="F:3-oxoacyl-[acyl-carrier-protein] synthase activity"/>
    <property type="evidence" value="ECO:0007669"/>
    <property type="project" value="UniProtKB-EC"/>
</dbReference>
<dbReference type="Gene3D" id="3.40.47.10">
    <property type="match status" value="1"/>
</dbReference>
<organism evidence="6 7">
    <name type="scientific">Hanseniaspora uvarum</name>
    <name type="common">Yeast</name>
    <name type="synonym">Kloeckera apiculata</name>
    <dbReference type="NCBI Taxonomy" id="29833"/>
    <lineage>
        <taxon>Eukaryota</taxon>
        <taxon>Fungi</taxon>
        <taxon>Dikarya</taxon>
        <taxon>Ascomycota</taxon>
        <taxon>Saccharomycotina</taxon>
        <taxon>Saccharomycetes</taxon>
        <taxon>Saccharomycodales</taxon>
        <taxon>Saccharomycodaceae</taxon>
        <taxon>Hanseniaspora</taxon>
    </lineage>
</organism>
<evidence type="ECO:0000259" key="5">
    <source>
        <dbReference type="PROSITE" id="PS52004"/>
    </source>
</evidence>
<dbReference type="VEuPathDB" id="FungiDB:AWRI3580_g1061"/>
<dbReference type="InterPro" id="IPR014030">
    <property type="entry name" value="Ketoacyl_synth_N"/>
</dbReference>
<dbReference type="GO" id="GO:0005739">
    <property type="term" value="C:mitochondrion"/>
    <property type="evidence" value="ECO:0007669"/>
    <property type="project" value="TreeGrafter"/>
</dbReference>
<dbReference type="OrthoDB" id="5334845at2759"/>
<dbReference type="STRING" id="29833.A0A1E5RYH6"/>
<proteinExistence type="inferred from homology"/>
<dbReference type="EC" id="2.3.1.41" evidence="2"/>
<sequence length="435" mass="47510">MYCKETCTLTKGLSLAETFNNLDKKNGYKSVDNEWENINRISDKSSLNIEDIVPYHFNNTLSVGKIDGTKVLEENRKKYNSKYNTFTQYLLYCARNLFQKSNAKLESHNTGSSIGTGIISIEDVLSAANNFLSSDAKQRKKVSPHFIPKILPNMAASNLHINYKFQGPILTSSTACATGTQSIIDGYRYLDNMKDDDPEIENMIVGASEAAGHAISLAGFQRVRALSTTGISRPFDLARDGFVLSEGCGLMLLSRVDNQLLKKDDICIVGSGLTSDGYHLTSPLPDGDGGYRAMKKALRSVEKNDTDNKITVYVNCHATSTKTGDLSEIKAIIKMFGSNPRYTVYVASSKGALGHSLGASGAIECCVCYETLKTGVIKPTKNLHSIDPEISNILPENIRILTENDGSIKLDKIDYAINNSFGFGGVNSCLVLAKL</sequence>
<name>A0A1E5RYH6_HANUV</name>
<dbReference type="PANTHER" id="PTHR11712:SF336">
    <property type="entry name" value="3-OXOACYL-[ACYL-CARRIER-PROTEIN] SYNTHASE, MITOCHONDRIAL"/>
    <property type="match status" value="1"/>
</dbReference>
<evidence type="ECO:0000256" key="4">
    <source>
        <dbReference type="RuleBase" id="RU003694"/>
    </source>
</evidence>
<evidence type="ECO:0000256" key="3">
    <source>
        <dbReference type="ARBA" id="ARBA00022679"/>
    </source>
</evidence>
<keyword evidence="3 4" id="KW-0808">Transferase</keyword>
<reference evidence="7" key="1">
    <citation type="journal article" date="2016" name="Genome Announc.">
        <title>Genome sequences of three species of Hanseniaspora isolated from spontaneous wine fermentations.</title>
        <authorList>
            <person name="Sternes P.R."/>
            <person name="Lee D."/>
            <person name="Kutyna D.R."/>
            <person name="Borneman A.R."/>
        </authorList>
    </citation>
    <scope>NUCLEOTIDE SEQUENCE [LARGE SCALE GENOMIC DNA]</scope>
    <source>
        <strain evidence="7">AWRI3580</strain>
    </source>
</reference>
<dbReference type="SMART" id="SM00825">
    <property type="entry name" value="PKS_KS"/>
    <property type="match status" value="1"/>
</dbReference>
<feature type="domain" description="Ketosynthase family 3 (KS3)" evidence="5">
    <location>
        <begin position="10"/>
        <end position="434"/>
    </location>
</feature>
<dbReference type="GO" id="GO:0006633">
    <property type="term" value="P:fatty acid biosynthetic process"/>
    <property type="evidence" value="ECO:0007669"/>
    <property type="project" value="TreeGrafter"/>
</dbReference>
<accession>A0A1E5RYH6</accession>
<dbReference type="EMBL" id="LPNN01000002">
    <property type="protein sequence ID" value="OEJ91798.1"/>
    <property type="molecule type" value="Genomic_DNA"/>
</dbReference>
<gene>
    <name evidence="6" type="ORF">AWRI3580_g1061</name>
</gene>
<evidence type="ECO:0000256" key="1">
    <source>
        <dbReference type="ARBA" id="ARBA00008467"/>
    </source>
</evidence>
<dbReference type="PANTHER" id="PTHR11712">
    <property type="entry name" value="POLYKETIDE SYNTHASE-RELATED"/>
    <property type="match status" value="1"/>
</dbReference>
<dbReference type="CDD" id="cd00834">
    <property type="entry name" value="KAS_I_II"/>
    <property type="match status" value="1"/>
</dbReference>
<keyword evidence="7" id="KW-1185">Reference proteome</keyword>
<protein>
    <recommendedName>
        <fullName evidence="2">beta-ketoacyl-[acyl-carrier-protein] synthase I</fullName>
        <ecNumber evidence="2">2.3.1.41</ecNumber>
    </recommendedName>
</protein>
<dbReference type="InterPro" id="IPR014031">
    <property type="entry name" value="Ketoacyl_synth_C"/>
</dbReference>
<comment type="caution">
    <text evidence="6">The sequence shown here is derived from an EMBL/GenBank/DDBJ whole genome shotgun (WGS) entry which is preliminary data.</text>
</comment>
<dbReference type="Pfam" id="PF02801">
    <property type="entry name" value="Ketoacyl-synt_C"/>
    <property type="match status" value="1"/>
</dbReference>
<evidence type="ECO:0000313" key="7">
    <source>
        <dbReference type="Proteomes" id="UP000095358"/>
    </source>
</evidence>
<evidence type="ECO:0000313" key="6">
    <source>
        <dbReference type="EMBL" id="OEJ91798.1"/>
    </source>
</evidence>
<dbReference type="InterPro" id="IPR020841">
    <property type="entry name" value="PKS_Beta-ketoAc_synthase_dom"/>
</dbReference>
<dbReference type="InterPro" id="IPR000794">
    <property type="entry name" value="Beta-ketoacyl_synthase"/>
</dbReference>
<dbReference type="PROSITE" id="PS52004">
    <property type="entry name" value="KS3_2"/>
    <property type="match status" value="1"/>
</dbReference>
<comment type="similarity">
    <text evidence="1 4">Belongs to the thiolase-like superfamily. Beta-ketoacyl-ACP synthases family.</text>
</comment>
<dbReference type="AlphaFoldDB" id="A0A1E5RYH6"/>
<dbReference type="Pfam" id="PF00109">
    <property type="entry name" value="ketoacyl-synt"/>
    <property type="match status" value="1"/>
</dbReference>
<dbReference type="Proteomes" id="UP000095358">
    <property type="component" value="Unassembled WGS sequence"/>
</dbReference>